<dbReference type="GO" id="GO:0043565">
    <property type="term" value="F:sequence-specific DNA binding"/>
    <property type="evidence" value="ECO:0007669"/>
    <property type="project" value="TreeGrafter"/>
</dbReference>
<dbReference type="InterPro" id="IPR000847">
    <property type="entry name" value="LysR_HTH_N"/>
</dbReference>
<evidence type="ECO:0000256" key="4">
    <source>
        <dbReference type="ARBA" id="ARBA00023163"/>
    </source>
</evidence>
<dbReference type="CDD" id="cd08422">
    <property type="entry name" value="PBP2_CrgA_like"/>
    <property type="match status" value="1"/>
</dbReference>
<dbReference type="SUPFAM" id="SSF53850">
    <property type="entry name" value="Periplasmic binding protein-like II"/>
    <property type="match status" value="1"/>
</dbReference>
<dbReference type="Gene3D" id="3.40.190.290">
    <property type="match status" value="1"/>
</dbReference>
<dbReference type="Pfam" id="PF00126">
    <property type="entry name" value="HTH_1"/>
    <property type="match status" value="1"/>
</dbReference>
<dbReference type="EMBL" id="MDEE01000002">
    <property type="protein sequence ID" value="PPU58576.1"/>
    <property type="molecule type" value="Genomic_DNA"/>
</dbReference>
<dbReference type="PANTHER" id="PTHR30537:SF5">
    <property type="entry name" value="HTH-TYPE TRANSCRIPTIONAL ACTIVATOR TTDR-RELATED"/>
    <property type="match status" value="1"/>
</dbReference>
<dbReference type="AlphaFoldDB" id="A0A2S7CAF6"/>
<gene>
    <name evidence="7" type="ORF">NYR99_03195</name>
    <name evidence="6" type="ORF">XdyCFBP7245_03485</name>
</gene>
<dbReference type="InterPro" id="IPR058163">
    <property type="entry name" value="LysR-type_TF_proteobact-type"/>
</dbReference>
<dbReference type="PROSITE" id="PS50931">
    <property type="entry name" value="HTH_LYSR"/>
    <property type="match status" value="1"/>
</dbReference>
<dbReference type="Pfam" id="PF03466">
    <property type="entry name" value="LysR_substrate"/>
    <property type="match status" value="1"/>
</dbReference>
<dbReference type="GO" id="GO:0006351">
    <property type="term" value="P:DNA-templated transcription"/>
    <property type="evidence" value="ECO:0007669"/>
    <property type="project" value="TreeGrafter"/>
</dbReference>
<evidence type="ECO:0000256" key="1">
    <source>
        <dbReference type="ARBA" id="ARBA00009437"/>
    </source>
</evidence>
<keyword evidence="2" id="KW-0805">Transcription regulation</keyword>
<evidence type="ECO:0000313" key="9">
    <source>
        <dbReference type="Proteomes" id="UP001304534"/>
    </source>
</evidence>
<dbReference type="InterPro" id="IPR036390">
    <property type="entry name" value="WH_DNA-bd_sf"/>
</dbReference>
<evidence type="ECO:0000313" key="6">
    <source>
        <dbReference type="EMBL" id="PPU58576.1"/>
    </source>
</evidence>
<comment type="similarity">
    <text evidence="1">Belongs to the LysR transcriptional regulatory family.</text>
</comment>
<evidence type="ECO:0000259" key="5">
    <source>
        <dbReference type="PROSITE" id="PS50931"/>
    </source>
</evidence>
<dbReference type="FunFam" id="1.10.10.10:FF:000001">
    <property type="entry name" value="LysR family transcriptional regulator"/>
    <property type="match status" value="1"/>
</dbReference>
<reference evidence="6 8" key="1">
    <citation type="submission" date="2016-08" db="EMBL/GenBank/DDBJ databases">
        <authorList>
            <person name="Seilhamer J.J."/>
        </authorList>
    </citation>
    <scope>NUCLEOTIDE SEQUENCE [LARGE SCALE GENOMIC DNA]</scope>
    <source>
        <strain evidence="6 8">CFBP7245</strain>
    </source>
</reference>
<evidence type="ECO:0000256" key="2">
    <source>
        <dbReference type="ARBA" id="ARBA00023015"/>
    </source>
</evidence>
<dbReference type="Gene3D" id="1.10.10.10">
    <property type="entry name" value="Winged helix-like DNA-binding domain superfamily/Winged helix DNA-binding domain"/>
    <property type="match status" value="1"/>
</dbReference>
<evidence type="ECO:0000313" key="7">
    <source>
        <dbReference type="EMBL" id="WOB27003.1"/>
    </source>
</evidence>
<dbReference type="EMBL" id="CP103840">
    <property type="protein sequence ID" value="WOB27003.1"/>
    <property type="molecule type" value="Genomic_DNA"/>
</dbReference>
<proteinExistence type="inferred from homology"/>
<dbReference type="Proteomes" id="UP001304534">
    <property type="component" value="Chromosome"/>
</dbReference>
<dbReference type="RefSeq" id="WP_104614403.1">
    <property type="nucleotide sequence ID" value="NZ_CP103837.1"/>
</dbReference>
<keyword evidence="9" id="KW-1185">Reference proteome</keyword>
<dbReference type="GO" id="GO:0003700">
    <property type="term" value="F:DNA-binding transcription factor activity"/>
    <property type="evidence" value="ECO:0007669"/>
    <property type="project" value="InterPro"/>
</dbReference>
<dbReference type="PANTHER" id="PTHR30537">
    <property type="entry name" value="HTH-TYPE TRANSCRIPTIONAL REGULATOR"/>
    <property type="match status" value="1"/>
</dbReference>
<keyword evidence="3" id="KW-0238">DNA-binding</keyword>
<accession>A0A2S7CAF6</accession>
<evidence type="ECO:0000256" key="3">
    <source>
        <dbReference type="ARBA" id="ARBA00023125"/>
    </source>
</evidence>
<name>A0A2S7CAF6_9XANT</name>
<evidence type="ECO:0000313" key="8">
    <source>
        <dbReference type="Proteomes" id="UP000238908"/>
    </source>
</evidence>
<dbReference type="InterPro" id="IPR036388">
    <property type="entry name" value="WH-like_DNA-bd_sf"/>
</dbReference>
<protein>
    <submittedName>
        <fullName evidence="6">LysR family transcriptional regulator</fullName>
    </submittedName>
</protein>
<dbReference type="Proteomes" id="UP000238908">
    <property type="component" value="Unassembled WGS sequence"/>
</dbReference>
<reference evidence="7 9" key="2">
    <citation type="submission" date="2022-08" db="EMBL/GenBank/DDBJ databases">
        <title>Whole genome sequencing-based tracing of a 2022 introduction and outbreak of Xanthomonas hortorum pv. pelargonii.</title>
        <authorList>
            <person name="Iruegas-Bocardo F."/>
            <person name="Weisberg A.K."/>
            <person name="Riutta E.R."/>
            <person name="Kilday K."/>
            <person name="Bonkowski J.C."/>
            <person name="Creswell T."/>
            <person name="Daughtrey M.L."/>
            <person name="Rane K."/>
            <person name="Grunwald N.J."/>
            <person name="Chang J.H."/>
            <person name="Putnam M.L."/>
        </authorList>
    </citation>
    <scope>NUCLEOTIDE SEQUENCE [LARGE SCALE GENOMIC DNA]</scope>
    <source>
        <strain evidence="7 9">22-325</strain>
    </source>
</reference>
<dbReference type="SUPFAM" id="SSF46785">
    <property type="entry name" value="Winged helix' DNA-binding domain"/>
    <property type="match status" value="1"/>
</dbReference>
<sequence length="305" mass="33757">MELTNINDIVAFVTVVDSGNYTLAAKRLGLTRSAVGKRVVRLEERLGMRLLNRTTRSLSLTDDGHVLYARSALILEDLKETETAMALRSEAPYGRLAISVPVTLGVRYVLPLVEQFIDTWPNVGAVVQYSDRFVDLIEDGIDIAVRTGPAREDSRIFSRTVTHQRMVACASPSYLAKHNAPQTPSDLAQHHCCFFLDEGRPRPWTFRTEKGDASFSTASRLVMDSGEALQHAACAGVGIAQLPDYLIRDDLALGTLVRILETFEPAPEPIRVVYPSKRHLSPKIRRFIDLLSDAWSADPPGGNSQ</sequence>
<dbReference type="GeneID" id="95582844"/>
<dbReference type="InterPro" id="IPR005119">
    <property type="entry name" value="LysR_subst-bd"/>
</dbReference>
<organism evidence="6 8">
    <name type="scientific">Xanthomonas dyei</name>
    <dbReference type="NCBI Taxonomy" id="743699"/>
    <lineage>
        <taxon>Bacteria</taxon>
        <taxon>Pseudomonadati</taxon>
        <taxon>Pseudomonadota</taxon>
        <taxon>Gammaproteobacteria</taxon>
        <taxon>Lysobacterales</taxon>
        <taxon>Lysobacteraceae</taxon>
        <taxon>Xanthomonas</taxon>
    </lineage>
</organism>
<feature type="domain" description="HTH lysR-type" evidence="5">
    <location>
        <begin position="4"/>
        <end position="61"/>
    </location>
</feature>
<keyword evidence="4" id="KW-0804">Transcription</keyword>